<keyword evidence="3" id="KW-1003">Cell membrane</keyword>
<dbReference type="RefSeq" id="WP_120640110.1">
    <property type="nucleotide sequence ID" value="NZ_RAQU01000167.1"/>
</dbReference>
<evidence type="ECO:0000259" key="8">
    <source>
        <dbReference type="PROSITE" id="PS50928"/>
    </source>
</evidence>
<feature type="transmembrane region" description="Helical" evidence="7">
    <location>
        <begin position="138"/>
        <end position="162"/>
    </location>
</feature>
<comment type="caution">
    <text evidence="9">The sequence shown here is derived from an EMBL/GenBank/DDBJ whole genome shotgun (WGS) entry which is preliminary data.</text>
</comment>
<gene>
    <name evidence="9" type="ORF">D6Z83_20620</name>
    <name evidence="10" type="ORF">EBE87_26345</name>
</gene>
<dbReference type="PANTHER" id="PTHR43163:SF6">
    <property type="entry name" value="DIPEPTIDE TRANSPORT SYSTEM PERMEASE PROTEIN DPPB-RELATED"/>
    <property type="match status" value="1"/>
</dbReference>
<dbReference type="EMBL" id="RAQU01000167">
    <property type="protein sequence ID" value="RKK02272.1"/>
    <property type="molecule type" value="Genomic_DNA"/>
</dbReference>
<comment type="subcellular location">
    <subcellularLocation>
        <location evidence="1 7">Cell membrane</location>
        <topology evidence="1 7">Multi-pass membrane protein</topology>
    </subcellularLocation>
</comment>
<evidence type="ECO:0000313" key="12">
    <source>
        <dbReference type="Proteomes" id="UP000278036"/>
    </source>
</evidence>
<dbReference type="InterPro" id="IPR000515">
    <property type="entry name" value="MetI-like"/>
</dbReference>
<keyword evidence="2 7" id="KW-0813">Transport</keyword>
<dbReference type="Proteomes" id="UP000278036">
    <property type="component" value="Unassembled WGS sequence"/>
</dbReference>
<accession>A0A3A9J738</accession>
<dbReference type="OrthoDB" id="9805855at2"/>
<dbReference type="GO" id="GO:0055085">
    <property type="term" value="P:transmembrane transport"/>
    <property type="evidence" value="ECO:0007669"/>
    <property type="project" value="InterPro"/>
</dbReference>
<evidence type="ECO:0000313" key="11">
    <source>
        <dbReference type="Proteomes" id="UP000274097"/>
    </source>
</evidence>
<evidence type="ECO:0000256" key="6">
    <source>
        <dbReference type="ARBA" id="ARBA00023136"/>
    </source>
</evidence>
<evidence type="ECO:0000256" key="2">
    <source>
        <dbReference type="ARBA" id="ARBA00022448"/>
    </source>
</evidence>
<dbReference type="AlphaFoldDB" id="A0A3A9J738"/>
<name>A0A3A9J738_9PROT</name>
<feature type="transmembrane region" description="Helical" evidence="7">
    <location>
        <begin position="221"/>
        <end position="239"/>
    </location>
</feature>
<dbReference type="Gene3D" id="1.10.3720.10">
    <property type="entry name" value="MetI-like"/>
    <property type="match status" value="1"/>
</dbReference>
<dbReference type="GO" id="GO:0005886">
    <property type="term" value="C:plasma membrane"/>
    <property type="evidence" value="ECO:0007669"/>
    <property type="project" value="UniProtKB-SubCell"/>
</dbReference>
<evidence type="ECO:0000256" key="5">
    <source>
        <dbReference type="ARBA" id="ARBA00022989"/>
    </source>
</evidence>
<sequence>MSRYVLRRLLMALPVVVGILLVTFMIQAVIPTDAVSAMYEGQTTEEEAAEAIAAMRQRYGLDQPWYVQFTRYAGNVLHGDFGESIRLRRPVSEEIGYRFVNTLQLTGAALLIGILIGVPMGILSAAKKDTWLDVGAMTVGLLGISMPAFFFGLLLILIFAVWLQWIPVVPRGGAALLLPALTLGLIEAAPLSRIARSAMIEILRRDHIRAARSRGMGEMSVILRHALPGTLLAVMTVIGLQFGNLLGGAFIIEVIFGWRGIGELGVKAIQWRDFALTQAIILISAGAHISANLLVDVLYAWIDPRVDYNA</sequence>
<keyword evidence="5 7" id="KW-1133">Transmembrane helix</keyword>
<dbReference type="InParanoid" id="A0A3A9J738"/>
<evidence type="ECO:0000256" key="3">
    <source>
        <dbReference type="ARBA" id="ARBA00022475"/>
    </source>
</evidence>
<keyword evidence="4 7" id="KW-0812">Transmembrane</keyword>
<reference evidence="9 12" key="1">
    <citation type="submission" date="2018-09" db="EMBL/GenBank/DDBJ databases">
        <title>Roseomonas sp. nov., isolated from feces of Tibetan antelopes in the Qinghai-Tibet plateau, China.</title>
        <authorList>
            <person name="Tian Z."/>
        </authorList>
    </citation>
    <scope>NUCLEOTIDE SEQUENCE [LARGE SCALE GENOMIC DNA]</scope>
    <source>
        <strain evidence="10 11">Z23</strain>
        <strain evidence="9 12">Z24</strain>
    </source>
</reference>
<feature type="transmembrane region" description="Helical" evidence="7">
    <location>
        <begin position="274"/>
        <end position="302"/>
    </location>
</feature>
<dbReference type="EMBL" id="RFLX01000064">
    <property type="protein sequence ID" value="RMI15302.1"/>
    <property type="molecule type" value="Genomic_DNA"/>
</dbReference>
<evidence type="ECO:0000256" key="7">
    <source>
        <dbReference type="RuleBase" id="RU363032"/>
    </source>
</evidence>
<evidence type="ECO:0000256" key="4">
    <source>
        <dbReference type="ARBA" id="ARBA00022692"/>
    </source>
</evidence>
<keyword evidence="6 7" id="KW-0472">Membrane</keyword>
<dbReference type="SUPFAM" id="SSF161098">
    <property type="entry name" value="MetI-like"/>
    <property type="match status" value="1"/>
</dbReference>
<organism evidence="9 12">
    <name type="scientific">Teichococcus wenyumeiae</name>
    <dbReference type="NCBI Taxonomy" id="2478470"/>
    <lineage>
        <taxon>Bacteria</taxon>
        <taxon>Pseudomonadati</taxon>
        <taxon>Pseudomonadota</taxon>
        <taxon>Alphaproteobacteria</taxon>
        <taxon>Acetobacterales</taxon>
        <taxon>Roseomonadaceae</taxon>
        <taxon>Roseomonas</taxon>
    </lineage>
</organism>
<dbReference type="InterPro" id="IPR035906">
    <property type="entry name" value="MetI-like_sf"/>
</dbReference>
<protein>
    <submittedName>
        <fullName evidence="9 10">ABC transporter permease</fullName>
    </submittedName>
</protein>
<evidence type="ECO:0000313" key="10">
    <source>
        <dbReference type="EMBL" id="RMI15302.1"/>
    </source>
</evidence>
<dbReference type="Pfam" id="PF19300">
    <property type="entry name" value="BPD_transp_1_N"/>
    <property type="match status" value="1"/>
</dbReference>
<dbReference type="PANTHER" id="PTHR43163">
    <property type="entry name" value="DIPEPTIDE TRANSPORT SYSTEM PERMEASE PROTEIN DPPB-RELATED"/>
    <property type="match status" value="1"/>
</dbReference>
<dbReference type="Pfam" id="PF00528">
    <property type="entry name" value="BPD_transp_1"/>
    <property type="match status" value="1"/>
</dbReference>
<dbReference type="Proteomes" id="UP000274097">
    <property type="component" value="Unassembled WGS sequence"/>
</dbReference>
<dbReference type="InterPro" id="IPR045621">
    <property type="entry name" value="BPD_transp_1_N"/>
</dbReference>
<evidence type="ECO:0000313" key="9">
    <source>
        <dbReference type="EMBL" id="RKK02272.1"/>
    </source>
</evidence>
<keyword evidence="11" id="KW-1185">Reference proteome</keyword>
<feature type="transmembrane region" description="Helical" evidence="7">
    <location>
        <begin position="9"/>
        <end position="30"/>
    </location>
</feature>
<dbReference type="PROSITE" id="PS50928">
    <property type="entry name" value="ABC_TM1"/>
    <property type="match status" value="1"/>
</dbReference>
<feature type="domain" description="ABC transmembrane type-1" evidence="8">
    <location>
        <begin position="99"/>
        <end position="295"/>
    </location>
</feature>
<feature type="transmembrane region" description="Helical" evidence="7">
    <location>
        <begin position="105"/>
        <end position="126"/>
    </location>
</feature>
<dbReference type="CDD" id="cd06261">
    <property type="entry name" value="TM_PBP2"/>
    <property type="match status" value="1"/>
</dbReference>
<evidence type="ECO:0000256" key="1">
    <source>
        <dbReference type="ARBA" id="ARBA00004651"/>
    </source>
</evidence>
<proteinExistence type="inferred from homology"/>
<feature type="transmembrane region" description="Helical" evidence="7">
    <location>
        <begin position="174"/>
        <end position="195"/>
    </location>
</feature>
<comment type="similarity">
    <text evidence="7">Belongs to the binding-protein-dependent transport system permease family.</text>
</comment>